<dbReference type="InterPro" id="IPR029787">
    <property type="entry name" value="Nucleotide_cyclase"/>
</dbReference>
<dbReference type="EMBL" id="JAYGIE010000041">
    <property type="protein sequence ID" value="MEA5477853.1"/>
    <property type="molecule type" value="Genomic_DNA"/>
</dbReference>
<dbReference type="InterPro" id="IPR050469">
    <property type="entry name" value="Diguanylate_Cyclase"/>
</dbReference>
<dbReference type="InterPro" id="IPR007890">
    <property type="entry name" value="CHASE2"/>
</dbReference>
<keyword evidence="4" id="KW-1185">Reference proteome</keyword>
<dbReference type="Pfam" id="PF00990">
    <property type="entry name" value="GGDEF"/>
    <property type="match status" value="1"/>
</dbReference>
<dbReference type="CDD" id="cd01949">
    <property type="entry name" value="GGDEF"/>
    <property type="match status" value="1"/>
</dbReference>
<feature type="transmembrane region" description="Helical" evidence="1">
    <location>
        <begin position="53"/>
        <end position="76"/>
    </location>
</feature>
<dbReference type="NCBIfam" id="TIGR00254">
    <property type="entry name" value="GGDEF"/>
    <property type="match status" value="1"/>
</dbReference>
<name>A0ABU5TJN4_9CYAN</name>
<feature type="transmembrane region" description="Helical" evidence="1">
    <location>
        <begin position="411"/>
        <end position="431"/>
    </location>
</feature>
<keyword evidence="1" id="KW-0812">Transmembrane</keyword>
<evidence type="ECO:0000259" key="2">
    <source>
        <dbReference type="PROSITE" id="PS50887"/>
    </source>
</evidence>
<dbReference type="SMART" id="SM01080">
    <property type="entry name" value="CHASE2"/>
    <property type="match status" value="1"/>
</dbReference>
<evidence type="ECO:0000313" key="3">
    <source>
        <dbReference type="EMBL" id="MEA5477853.1"/>
    </source>
</evidence>
<reference evidence="3 4" key="1">
    <citation type="submission" date="2023-12" db="EMBL/GenBank/DDBJ databases">
        <title>Baltic Sea Cyanobacteria.</title>
        <authorList>
            <person name="Delbaje E."/>
            <person name="Fewer D.P."/>
            <person name="Shishido T.K."/>
        </authorList>
    </citation>
    <scope>NUCLEOTIDE SEQUENCE [LARGE SCALE GENOMIC DNA]</scope>
    <source>
        <strain evidence="3 4">UHCC 0370</strain>
    </source>
</reference>
<evidence type="ECO:0000256" key="1">
    <source>
        <dbReference type="SAM" id="Phobius"/>
    </source>
</evidence>
<feature type="transmembrane region" description="Helical" evidence="1">
    <location>
        <begin position="386"/>
        <end position="405"/>
    </location>
</feature>
<dbReference type="PROSITE" id="PS50887">
    <property type="entry name" value="GGDEF"/>
    <property type="match status" value="1"/>
</dbReference>
<dbReference type="InterPro" id="IPR043128">
    <property type="entry name" value="Rev_trsase/Diguanyl_cyclase"/>
</dbReference>
<dbReference type="PANTHER" id="PTHR45138">
    <property type="entry name" value="REGULATORY COMPONENTS OF SENSORY TRANSDUCTION SYSTEM"/>
    <property type="match status" value="1"/>
</dbReference>
<gene>
    <name evidence="3" type="ORF">VB774_09490</name>
</gene>
<dbReference type="SUPFAM" id="SSF55073">
    <property type="entry name" value="Nucleotide cyclase"/>
    <property type="match status" value="1"/>
</dbReference>
<keyword evidence="1" id="KW-0472">Membrane</keyword>
<dbReference type="Pfam" id="PF05226">
    <property type="entry name" value="CHASE2"/>
    <property type="match status" value="1"/>
</dbReference>
<keyword evidence="1" id="KW-1133">Transmembrane helix</keyword>
<protein>
    <submittedName>
        <fullName evidence="3">CHASE2 domain-containing protein</fullName>
    </submittedName>
</protein>
<feature type="transmembrane region" description="Helical" evidence="1">
    <location>
        <begin position="353"/>
        <end position="374"/>
    </location>
</feature>
<dbReference type="Gene3D" id="3.30.70.270">
    <property type="match status" value="1"/>
</dbReference>
<feature type="domain" description="GGDEF" evidence="2">
    <location>
        <begin position="467"/>
        <end position="602"/>
    </location>
</feature>
<organism evidence="3 4">
    <name type="scientific">Pseudanabaena galeata UHCC 0370</name>
    <dbReference type="NCBI Taxonomy" id="3110310"/>
    <lineage>
        <taxon>Bacteria</taxon>
        <taxon>Bacillati</taxon>
        <taxon>Cyanobacteriota</taxon>
        <taxon>Cyanophyceae</taxon>
        <taxon>Pseudanabaenales</taxon>
        <taxon>Pseudanabaenaceae</taxon>
        <taxon>Pseudanabaena</taxon>
    </lineage>
</organism>
<evidence type="ECO:0000313" key="4">
    <source>
        <dbReference type="Proteomes" id="UP001301388"/>
    </source>
</evidence>
<dbReference type="InterPro" id="IPR000160">
    <property type="entry name" value="GGDEF_dom"/>
</dbReference>
<dbReference type="PANTHER" id="PTHR45138:SF9">
    <property type="entry name" value="DIGUANYLATE CYCLASE DGCM-RELATED"/>
    <property type="match status" value="1"/>
</dbReference>
<dbReference type="Proteomes" id="UP001301388">
    <property type="component" value="Unassembled WGS sequence"/>
</dbReference>
<proteinExistence type="predicted"/>
<comment type="caution">
    <text evidence="3">The sequence shown here is derived from an EMBL/GenBank/DDBJ whole genome shotgun (WGS) entry which is preliminary data.</text>
</comment>
<dbReference type="SMART" id="SM00267">
    <property type="entry name" value="GGDEF"/>
    <property type="match status" value="1"/>
</dbReference>
<accession>A0ABU5TJN4</accession>
<sequence length="602" mass="67332">MNSIDCKSNPQTIQQFLKLGKNCSKIMSFNHLNPLRLLNKAIPRTVNKLQSSIFTIPVLIVILICTLQVLGLFQLLELKFLDKLFQLRTSEGLDSRIVMVTFDDRDLARVGRWPFPDNVVAKLITQVKAGNPRVIGLDVYRNLPVEPGFEELKKVFQATPNLIVAEKFVNPSVLPPPYIDYKNQVGFVDTVVDQDGTVRRGLLSIEKPNGEIIYSFSIKIALNYLASKGITPDTSSDKDHTVVLGKSRFTPLGSHQTGYGATDNGGYQILLNYRCQTECFQEISMTNVLDGKYPQNLFENRIVLIGSTAESLRDFFFSPYGSIPGVHIHANLISQIINGAINNRPFLQTYPKWVEGIWVLIWASIGVAGISSFLRGGSFVKAQFFAGILIFLVISMMGLVLISYISFLFSFWLSIFPALSSFLLSSVISIIQLGEKFRYASNIDELTQIANRRYFDRFLMKNFQTKQDLCVLICDVDHFKLYNDSYGHQDGDKCLQLVAQAINKSVRSGELAGRYGGEEFAVILPNTSYESALAVAERIVVNVRSLNIPHKSSMTSNVVTLSCGVACMESEDISSLDLLIKADRALYKAKEQGRNRAIGYKQ</sequence>